<evidence type="ECO:0000313" key="2">
    <source>
        <dbReference type="EMBL" id="MPC58473.1"/>
    </source>
</evidence>
<keyword evidence="1" id="KW-1133">Transmembrane helix</keyword>
<dbReference type="Proteomes" id="UP000324222">
    <property type="component" value="Unassembled WGS sequence"/>
</dbReference>
<organism evidence="2 3">
    <name type="scientific">Portunus trituberculatus</name>
    <name type="common">Swimming crab</name>
    <name type="synonym">Neptunus trituberculatus</name>
    <dbReference type="NCBI Taxonomy" id="210409"/>
    <lineage>
        <taxon>Eukaryota</taxon>
        <taxon>Metazoa</taxon>
        <taxon>Ecdysozoa</taxon>
        <taxon>Arthropoda</taxon>
        <taxon>Crustacea</taxon>
        <taxon>Multicrustacea</taxon>
        <taxon>Malacostraca</taxon>
        <taxon>Eumalacostraca</taxon>
        <taxon>Eucarida</taxon>
        <taxon>Decapoda</taxon>
        <taxon>Pleocyemata</taxon>
        <taxon>Brachyura</taxon>
        <taxon>Eubrachyura</taxon>
        <taxon>Portunoidea</taxon>
        <taxon>Portunidae</taxon>
        <taxon>Portuninae</taxon>
        <taxon>Portunus</taxon>
    </lineage>
</organism>
<keyword evidence="1" id="KW-0472">Membrane</keyword>
<name>A0A5B7GLX2_PORTR</name>
<keyword evidence="1" id="KW-0812">Transmembrane</keyword>
<feature type="transmembrane region" description="Helical" evidence="1">
    <location>
        <begin position="36"/>
        <end position="56"/>
    </location>
</feature>
<keyword evidence="3" id="KW-1185">Reference proteome</keyword>
<protein>
    <submittedName>
        <fullName evidence="2">Uncharacterized protein</fullName>
    </submittedName>
</protein>
<dbReference type="EMBL" id="VSRR010015718">
    <property type="protein sequence ID" value="MPC58473.1"/>
    <property type="molecule type" value="Genomic_DNA"/>
</dbReference>
<reference evidence="2 3" key="1">
    <citation type="submission" date="2019-05" db="EMBL/GenBank/DDBJ databases">
        <title>Another draft genome of Portunus trituberculatus and its Hox gene families provides insights of decapod evolution.</title>
        <authorList>
            <person name="Jeong J.-H."/>
            <person name="Song I."/>
            <person name="Kim S."/>
            <person name="Choi T."/>
            <person name="Kim D."/>
            <person name="Ryu S."/>
            <person name="Kim W."/>
        </authorList>
    </citation>
    <scope>NUCLEOTIDE SEQUENCE [LARGE SCALE GENOMIC DNA]</scope>
    <source>
        <tissue evidence="2">Muscle</tissue>
    </source>
</reference>
<evidence type="ECO:0000313" key="3">
    <source>
        <dbReference type="Proteomes" id="UP000324222"/>
    </source>
</evidence>
<evidence type="ECO:0000256" key="1">
    <source>
        <dbReference type="SAM" id="Phobius"/>
    </source>
</evidence>
<gene>
    <name evidence="2" type="ORF">E2C01_052478</name>
</gene>
<sequence>MMHGPSHQPTKSYRCSPTKENVNAAYGIESLASFPFLAIISSIATWDLILTFIGLLPPTLYLSSRITSSFPPPPGSALACRLELVW</sequence>
<dbReference type="AlphaFoldDB" id="A0A5B7GLX2"/>
<comment type="caution">
    <text evidence="2">The sequence shown here is derived from an EMBL/GenBank/DDBJ whole genome shotgun (WGS) entry which is preliminary data.</text>
</comment>
<accession>A0A5B7GLX2</accession>
<proteinExistence type="predicted"/>